<dbReference type="Proteomes" id="UP001377567">
    <property type="component" value="Unassembled WGS sequence"/>
</dbReference>
<reference evidence="4 5" key="1">
    <citation type="journal article" date="2023" name="Elife">
        <title>Identification of key yeast species and microbe-microbe interactions impacting larval growth of Drosophila in the wild.</title>
        <authorList>
            <person name="Mure A."/>
            <person name="Sugiura Y."/>
            <person name="Maeda R."/>
            <person name="Honda K."/>
            <person name="Sakurai N."/>
            <person name="Takahashi Y."/>
            <person name="Watada M."/>
            <person name="Katoh T."/>
            <person name="Gotoh A."/>
            <person name="Gotoh Y."/>
            <person name="Taniguchi I."/>
            <person name="Nakamura K."/>
            <person name="Hayashi T."/>
            <person name="Katayama T."/>
            <person name="Uemura T."/>
            <person name="Hattori Y."/>
        </authorList>
    </citation>
    <scope>NUCLEOTIDE SEQUENCE [LARGE SCALE GENOMIC DNA]</scope>
    <source>
        <strain evidence="4 5">KH-74</strain>
    </source>
</reference>
<dbReference type="PANTHER" id="PTHR12161:SF5">
    <property type="entry name" value="IST1 HOMOLOG"/>
    <property type="match status" value="1"/>
</dbReference>
<keyword evidence="5" id="KW-1185">Reference proteome</keyword>
<evidence type="ECO:0000256" key="3">
    <source>
        <dbReference type="SAM" id="MobiDB-lite"/>
    </source>
</evidence>
<dbReference type="FunFam" id="1.20.1260.60:FF:000002">
    <property type="entry name" value="Vacuolar protein sorting-associated protein IST1"/>
    <property type="match status" value="1"/>
</dbReference>
<protein>
    <submittedName>
        <fullName evidence="4">Ist1 protein</fullName>
    </submittedName>
</protein>
<feature type="coiled-coil region" evidence="2">
    <location>
        <begin position="27"/>
        <end position="54"/>
    </location>
</feature>
<evidence type="ECO:0000313" key="4">
    <source>
        <dbReference type="EMBL" id="GMM56369.1"/>
    </source>
</evidence>
<proteinExistence type="inferred from homology"/>
<name>A0AAV5RXN7_MAUHU</name>
<dbReference type="InterPro" id="IPR042277">
    <property type="entry name" value="IST1-like"/>
</dbReference>
<comment type="similarity">
    <text evidence="1">Belongs to the IST1 family.</text>
</comment>
<comment type="caution">
    <text evidence="4">The sequence shown here is derived from an EMBL/GenBank/DDBJ whole genome shotgun (WGS) entry which is preliminary data.</text>
</comment>
<feature type="region of interest" description="Disordered" evidence="3">
    <location>
        <begin position="183"/>
        <end position="279"/>
    </location>
</feature>
<evidence type="ECO:0000256" key="2">
    <source>
        <dbReference type="SAM" id="Coils"/>
    </source>
</evidence>
<dbReference type="GO" id="GO:0015031">
    <property type="term" value="P:protein transport"/>
    <property type="evidence" value="ECO:0007669"/>
    <property type="project" value="InterPro"/>
</dbReference>
<evidence type="ECO:0000256" key="1">
    <source>
        <dbReference type="ARBA" id="ARBA00005536"/>
    </source>
</evidence>
<accession>A0AAV5RXN7</accession>
<dbReference type="InterPro" id="IPR005061">
    <property type="entry name" value="Ist1"/>
</dbReference>
<dbReference type="Pfam" id="PF03398">
    <property type="entry name" value="Ist1"/>
    <property type="match status" value="1"/>
</dbReference>
<dbReference type="EMBL" id="BTGD01000008">
    <property type="protein sequence ID" value="GMM56369.1"/>
    <property type="molecule type" value="Genomic_DNA"/>
</dbReference>
<feature type="compositionally biased region" description="Acidic residues" evidence="3">
    <location>
        <begin position="189"/>
        <end position="224"/>
    </location>
</feature>
<sequence length="320" mass="36828">MAQQAIPYQVKLKTCLKMCIQRLRYAQDKQQALAKQYRREVAQLLADSKEQKAHYRVESLINDDIHIELLEILELYCELLLARVSILNGIKDEVDLLTNHIDDGINEAVRALVYATIHASEIKELAQVRDLLTFKFGQDFLKVILEEKVGVPDKVLKKCSPNLPPDELVTLYLKEIARTYDAPYSQLSDSEDEQVEEEPEEEDEKDNSGEDNDDKDASDDDGDNGDSKKKKTTKKDKTQQDDDDKPIVAVDNDADLDENKHTPITVRKPRQNSETMKKDLVIPKEIKKEVKVVHQKKKLDSKKEDDELEDLKKRFAALRR</sequence>
<evidence type="ECO:0000313" key="5">
    <source>
        <dbReference type="Proteomes" id="UP001377567"/>
    </source>
</evidence>
<dbReference type="AlphaFoldDB" id="A0AAV5RXN7"/>
<dbReference type="Gene3D" id="1.20.1260.60">
    <property type="entry name" value="Vacuolar protein sorting-associated protein Ist1"/>
    <property type="match status" value="1"/>
</dbReference>
<dbReference type="PANTHER" id="PTHR12161">
    <property type="entry name" value="IST1 FAMILY MEMBER"/>
    <property type="match status" value="1"/>
</dbReference>
<keyword evidence="2" id="KW-0175">Coiled coil</keyword>
<organism evidence="4 5">
    <name type="scientific">Maudiozyma humilis</name>
    <name type="common">Sour dough yeast</name>
    <name type="synonym">Kazachstania humilis</name>
    <dbReference type="NCBI Taxonomy" id="51915"/>
    <lineage>
        <taxon>Eukaryota</taxon>
        <taxon>Fungi</taxon>
        <taxon>Dikarya</taxon>
        <taxon>Ascomycota</taxon>
        <taxon>Saccharomycotina</taxon>
        <taxon>Saccharomycetes</taxon>
        <taxon>Saccharomycetales</taxon>
        <taxon>Saccharomycetaceae</taxon>
        <taxon>Maudiozyma</taxon>
    </lineage>
</organism>
<gene>
    <name evidence="4" type="ORF">DAKH74_029850</name>
</gene>